<keyword evidence="2" id="KW-1185">Reference proteome</keyword>
<proteinExistence type="predicted"/>
<dbReference type="PANTHER" id="PTHR41291:SF1">
    <property type="entry name" value="DNA ALKYLATION REPAIR PROTEIN"/>
    <property type="match status" value="1"/>
</dbReference>
<dbReference type="CDD" id="cd06561">
    <property type="entry name" value="AlkD_like"/>
    <property type="match status" value="1"/>
</dbReference>
<dbReference type="EMBL" id="CP146612">
    <property type="protein sequence ID" value="WWX24996.1"/>
    <property type="molecule type" value="Genomic_DNA"/>
</dbReference>
<gene>
    <name evidence="1" type="ORF">V8247_06970</name>
</gene>
<reference evidence="1 2" key="1">
    <citation type="submission" date="2024-03" db="EMBL/GenBank/DDBJ databases">
        <title>A Dehalogenimonas Isolated from Estuarine Sediments Dihaloeliminates Chlorinated Alkanes.</title>
        <authorList>
            <person name="Yang Y."/>
            <person name="Wang H."/>
        </authorList>
    </citation>
    <scope>NUCLEOTIDE SEQUENCE [LARGE SCALE GENOMIC DNA]</scope>
    <source>
        <strain evidence="1 2">W</strain>
    </source>
</reference>
<sequence>MNDCTIIIKHLREAANPANVAGMARFGINSDNTLGVSIPALREIARAHRKQHPLALELWQTGIHEARILASMVADPGQVTPELMDRWTSEFDSWDTCDQVCANLWEKTPYAYEKALEWSRAEGEFIKRAGFVLMARLAVGNKMVSDAGLAEFLPHLLRGAADERNLVKKAVNWALRQIGKRSIALNALAITTGEEMTTLNNKAARWIAADALRELRSEAVQNRLSGKSATL</sequence>
<dbReference type="Pfam" id="PF08713">
    <property type="entry name" value="DNA_alkylation"/>
    <property type="match status" value="1"/>
</dbReference>
<dbReference type="SUPFAM" id="SSF48371">
    <property type="entry name" value="ARM repeat"/>
    <property type="match status" value="1"/>
</dbReference>
<dbReference type="InterPro" id="IPR016024">
    <property type="entry name" value="ARM-type_fold"/>
</dbReference>
<name>A0ABZ2J2G8_9CHLR</name>
<evidence type="ECO:0000313" key="2">
    <source>
        <dbReference type="Proteomes" id="UP001375370"/>
    </source>
</evidence>
<protein>
    <submittedName>
        <fullName evidence="1">DNA alkylation repair protein</fullName>
    </submittedName>
</protein>
<dbReference type="PANTHER" id="PTHR41291">
    <property type="entry name" value="DNA ALKYLATION REPAIR PROTEIN"/>
    <property type="match status" value="1"/>
</dbReference>
<dbReference type="Proteomes" id="UP001375370">
    <property type="component" value="Chromosome"/>
</dbReference>
<accession>A0ABZ2J2G8</accession>
<evidence type="ECO:0000313" key="1">
    <source>
        <dbReference type="EMBL" id="WWX24996.1"/>
    </source>
</evidence>
<dbReference type="Gene3D" id="1.25.10.90">
    <property type="match status" value="1"/>
</dbReference>
<dbReference type="RefSeq" id="WP_338737129.1">
    <property type="nucleotide sequence ID" value="NZ_CP146612.1"/>
</dbReference>
<dbReference type="InterPro" id="IPR014825">
    <property type="entry name" value="DNA_alkylation"/>
</dbReference>
<organism evidence="1 2">
    <name type="scientific">Candidatus Dehalogenimonas loeffleri</name>
    <dbReference type="NCBI Taxonomy" id="3127115"/>
    <lineage>
        <taxon>Bacteria</taxon>
        <taxon>Bacillati</taxon>
        <taxon>Chloroflexota</taxon>
        <taxon>Dehalococcoidia</taxon>
        <taxon>Dehalococcoidales</taxon>
        <taxon>Dehalococcoidaceae</taxon>
        <taxon>Dehalogenimonas</taxon>
    </lineage>
</organism>